<dbReference type="AlphaFoldDB" id="A0A6C0JMZ8"/>
<reference evidence="1" key="1">
    <citation type="journal article" date="2020" name="Nature">
        <title>Giant virus diversity and host interactions through global metagenomics.</title>
        <authorList>
            <person name="Schulz F."/>
            <person name="Roux S."/>
            <person name="Paez-Espino D."/>
            <person name="Jungbluth S."/>
            <person name="Walsh D.A."/>
            <person name="Denef V.J."/>
            <person name="McMahon K.D."/>
            <person name="Konstantinidis K.T."/>
            <person name="Eloe-Fadrosh E.A."/>
            <person name="Kyrpides N.C."/>
            <person name="Woyke T."/>
        </authorList>
    </citation>
    <scope>NUCLEOTIDE SEQUENCE</scope>
    <source>
        <strain evidence="1">GVMAG-M-3300027747-57</strain>
    </source>
</reference>
<name>A0A6C0JMZ8_9ZZZZ</name>
<organism evidence="1">
    <name type="scientific">viral metagenome</name>
    <dbReference type="NCBI Taxonomy" id="1070528"/>
    <lineage>
        <taxon>unclassified sequences</taxon>
        <taxon>metagenomes</taxon>
        <taxon>organismal metagenomes</taxon>
    </lineage>
</organism>
<dbReference type="EMBL" id="MN740430">
    <property type="protein sequence ID" value="QHU06110.1"/>
    <property type="molecule type" value="Genomic_DNA"/>
</dbReference>
<accession>A0A6C0JMZ8</accession>
<sequence length="183" mass="21180">MDLQLDNNKILGVPEGVSYGQHERVDELNTRINTRYFPDSPLQPNFDPRSIPTKYSHFPIINRRKPMHEHVVPYLDYNQTINFNPGTQRAPPNGYINNVDTETILRNQMFALQRGGNQGVYIPSSESELYRSYVPSGSINDPQPHPNLFYRQQFDQSPHPNVQGNNIGRDKFFNHTRTQLRGT</sequence>
<proteinExistence type="predicted"/>
<evidence type="ECO:0000313" key="1">
    <source>
        <dbReference type="EMBL" id="QHU06110.1"/>
    </source>
</evidence>
<protein>
    <submittedName>
        <fullName evidence="1">Uncharacterized protein</fullName>
    </submittedName>
</protein>